<keyword evidence="1" id="KW-0732">Signal</keyword>
<accession>A0AAV7YIW2</accession>
<protein>
    <recommendedName>
        <fullName evidence="2">Calcineurin-like phosphoesterase domain-containing protein</fullName>
    </recommendedName>
</protein>
<dbReference type="Proteomes" id="UP001146793">
    <property type="component" value="Unassembled WGS sequence"/>
</dbReference>
<dbReference type="SUPFAM" id="SSF56300">
    <property type="entry name" value="Metallo-dependent phosphatases"/>
    <property type="match status" value="1"/>
</dbReference>
<dbReference type="EMBL" id="JANTQA010000057">
    <property type="protein sequence ID" value="KAJ3429796.1"/>
    <property type="molecule type" value="Genomic_DNA"/>
</dbReference>
<dbReference type="GO" id="GO:0016788">
    <property type="term" value="F:hydrolase activity, acting on ester bonds"/>
    <property type="evidence" value="ECO:0007669"/>
    <property type="project" value="TreeGrafter"/>
</dbReference>
<feature type="domain" description="Calcineurin-like phosphoesterase" evidence="2">
    <location>
        <begin position="34"/>
        <end position="268"/>
    </location>
</feature>
<feature type="signal peptide" evidence="1">
    <location>
        <begin position="1"/>
        <end position="21"/>
    </location>
</feature>
<organism evidence="3 4">
    <name type="scientific">Anaeramoeba flamelloides</name>
    <dbReference type="NCBI Taxonomy" id="1746091"/>
    <lineage>
        <taxon>Eukaryota</taxon>
        <taxon>Metamonada</taxon>
        <taxon>Anaeramoebidae</taxon>
        <taxon>Anaeramoeba</taxon>
    </lineage>
</organism>
<sequence>MKTHRSIFLLLLCYLIVQSLATKQFFKFNEDGEFKIAQFTDLHFRGKTADAETINLEQILLDIEQPDFVAITGDSIDGRYCDTTAKIKEAWSNMVGEMVKRDIPWGMTFGNHDTEAQIGRTDIMDIDKSYPFSQSKYGPEDIKGVSNYHIEIHTADSTPDNKEVAAILYFLDSGDMDCFEFDGYGCVYPEQIDWFNEVSSEFSREYPNHLGIVFTHIPIPEILEFWHTEISFGYKHQKCGNAMYNTGLYQAMVDNGNIKLAISGHDHDNDYCTRSKSRSPDLWLCYGRKTGYGAYNPEPPKNNGARIIQLINDQTTGTTFNTWIRDRQEEIVIQPLHKPDCTLGETPNI</sequence>
<evidence type="ECO:0000259" key="2">
    <source>
        <dbReference type="Pfam" id="PF00149"/>
    </source>
</evidence>
<evidence type="ECO:0000256" key="1">
    <source>
        <dbReference type="SAM" id="SignalP"/>
    </source>
</evidence>
<evidence type="ECO:0000313" key="3">
    <source>
        <dbReference type="EMBL" id="KAJ3429796.1"/>
    </source>
</evidence>
<dbReference type="Gene3D" id="3.60.21.10">
    <property type="match status" value="1"/>
</dbReference>
<dbReference type="Pfam" id="PF00149">
    <property type="entry name" value="Metallophos"/>
    <property type="match status" value="1"/>
</dbReference>
<name>A0AAV7YIW2_9EUKA</name>
<comment type="caution">
    <text evidence="3">The sequence shown here is derived from an EMBL/GenBank/DDBJ whole genome shotgun (WGS) entry which is preliminary data.</text>
</comment>
<dbReference type="CDD" id="cd07383">
    <property type="entry name" value="MPP_Dcr2"/>
    <property type="match status" value="1"/>
</dbReference>
<gene>
    <name evidence="3" type="ORF">M0812_25156</name>
</gene>
<dbReference type="PANTHER" id="PTHR32440">
    <property type="entry name" value="PHOSPHATASE DCR2-RELATED-RELATED"/>
    <property type="match status" value="1"/>
</dbReference>
<reference evidence="3" key="1">
    <citation type="submission" date="2022-08" db="EMBL/GenBank/DDBJ databases">
        <title>Novel sulphate-reducing endosymbionts in the free-living metamonad Anaeramoeba.</title>
        <authorList>
            <person name="Jerlstrom-Hultqvist J."/>
            <person name="Cepicka I."/>
            <person name="Gallot-Lavallee L."/>
            <person name="Salas-Leiva D."/>
            <person name="Curtis B.A."/>
            <person name="Zahonova K."/>
            <person name="Pipaliya S."/>
            <person name="Dacks J."/>
            <person name="Roger A.J."/>
        </authorList>
    </citation>
    <scope>NUCLEOTIDE SEQUENCE</scope>
    <source>
        <strain evidence="3">Busselton2</strain>
    </source>
</reference>
<dbReference type="GO" id="GO:0005737">
    <property type="term" value="C:cytoplasm"/>
    <property type="evidence" value="ECO:0007669"/>
    <property type="project" value="TreeGrafter"/>
</dbReference>
<dbReference type="InterPro" id="IPR029052">
    <property type="entry name" value="Metallo-depent_PP-like"/>
</dbReference>
<dbReference type="AlphaFoldDB" id="A0AAV7YIW2"/>
<dbReference type="InterPro" id="IPR004843">
    <property type="entry name" value="Calcineurin-like_PHP"/>
</dbReference>
<proteinExistence type="predicted"/>
<dbReference type="PANTHER" id="PTHR32440:SF11">
    <property type="entry name" value="METALLOPHOSPHOESTERASE DOMAIN-CONTAINING PROTEIN"/>
    <property type="match status" value="1"/>
</dbReference>
<evidence type="ECO:0000313" key="4">
    <source>
        <dbReference type="Proteomes" id="UP001146793"/>
    </source>
</evidence>
<feature type="chain" id="PRO_5043473871" description="Calcineurin-like phosphoesterase domain-containing protein" evidence="1">
    <location>
        <begin position="22"/>
        <end position="349"/>
    </location>
</feature>